<keyword evidence="3" id="KW-1185">Reference proteome</keyword>
<sequence length="185" mass="20381">MSEKKSETFSWPVNVGHISKNPVTVHVEADERQREALARRWNVPAVESVEGDFDLSRWKRDGVRVKGRVKASLVQNCVVTLEPVHETIDEEVEALFVPEGSRLARVDTDETGEMVVDAEGPDIPETFTGDSIDIAAICEEFIVLAINPYPRKEGAAFTPPSDDASDESEKVSPFAGLKGWSGTKQ</sequence>
<name>A0AAE2ZN55_9HYPH</name>
<reference evidence="2" key="1">
    <citation type="submission" date="2021-08" db="EMBL/GenBank/DDBJ databases">
        <title>Hoeflea bacterium WL0058 sp. nov., isolated from the sediment.</title>
        <authorList>
            <person name="Wang L."/>
            <person name="Zhang D."/>
        </authorList>
    </citation>
    <scope>NUCLEOTIDE SEQUENCE</scope>
    <source>
        <strain evidence="2">WL0058</strain>
    </source>
</reference>
<dbReference type="RefSeq" id="WP_220230417.1">
    <property type="nucleotide sequence ID" value="NZ_JAICBX010000004.1"/>
</dbReference>
<comment type="caution">
    <text evidence="2">The sequence shown here is derived from an EMBL/GenBank/DDBJ whole genome shotgun (WGS) entry which is preliminary data.</text>
</comment>
<dbReference type="InterPro" id="IPR003772">
    <property type="entry name" value="YceD"/>
</dbReference>
<protein>
    <submittedName>
        <fullName evidence="2">DUF177 domain-containing protein</fullName>
    </submittedName>
</protein>
<evidence type="ECO:0000313" key="2">
    <source>
        <dbReference type="EMBL" id="MBW8639708.1"/>
    </source>
</evidence>
<dbReference type="Pfam" id="PF02620">
    <property type="entry name" value="YceD"/>
    <property type="match status" value="1"/>
</dbReference>
<organism evidence="2 3">
    <name type="scientific">Flavimaribacter sediminis</name>
    <dbReference type="NCBI Taxonomy" id="2865987"/>
    <lineage>
        <taxon>Bacteria</taxon>
        <taxon>Pseudomonadati</taxon>
        <taxon>Pseudomonadota</taxon>
        <taxon>Alphaproteobacteria</taxon>
        <taxon>Hyphomicrobiales</taxon>
        <taxon>Rhizobiaceae</taxon>
        <taxon>Flavimaribacter</taxon>
    </lineage>
</organism>
<proteinExistence type="predicted"/>
<gene>
    <name evidence="2" type="ORF">K1W69_21115</name>
</gene>
<dbReference type="Proteomes" id="UP001196509">
    <property type="component" value="Unassembled WGS sequence"/>
</dbReference>
<dbReference type="EMBL" id="JAICBX010000004">
    <property type="protein sequence ID" value="MBW8639708.1"/>
    <property type="molecule type" value="Genomic_DNA"/>
</dbReference>
<accession>A0AAE2ZN55</accession>
<evidence type="ECO:0000313" key="3">
    <source>
        <dbReference type="Proteomes" id="UP001196509"/>
    </source>
</evidence>
<dbReference type="AlphaFoldDB" id="A0AAE2ZN55"/>
<evidence type="ECO:0000256" key="1">
    <source>
        <dbReference type="SAM" id="MobiDB-lite"/>
    </source>
</evidence>
<feature type="region of interest" description="Disordered" evidence="1">
    <location>
        <begin position="153"/>
        <end position="185"/>
    </location>
</feature>